<dbReference type="Gene3D" id="2.40.128.180">
    <property type="match status" value="2"/>
</dbReference>
<evidence type="ECO:0000313" key="1">
    <source>
        <dbReference type="Proteomes" id="UP000887574"/>
    </source>
</evidence>
<dbReference type="FunFam" id="2.40.128.180:FF:000001">
    <property type="entry name" value="Fas apoptotic inhibitory molecule 1"/>
    <property type="match status" value="1"/>
</dbReference>
<reference evidence="2" key="1">
    <citation type="submission" date="2022-11" db="UniProtKB">
        <authorList>
            <consortium name="WormBaseParasite"/>
        </authorList>
    </citation>
    <scope>IDENTIFICATION</scope>
</reference>
<dbReference type="Pfam" id="PF06905">
    <property type="entry name" value="FAIM1"/>
    <property type="match status" value="1"/>
</dbReference>
<dbReference type="AlphaFoldDB" id="A0A915CTJ7"/>
<dbReference type="InterPro" id="IPR038513">
    <property type="entry name" value="FAIM1_dom_sf"/>
</dbReference>
<dbReference type="Proteomes" id="UP000887574">
    <property type="component" value="Unplaced"/>
</dbReference>
<sequence length="204" mass="22445">MANTAAGGGDADIVATWNVPMSDKLYKIEFYHGTTTGKRIVKVNGRDIVRRDFLFKLVGRELFEINSVRCAIAIEAIGIFAYEYSLQVGGKSFEKFRDQQSKALLVWLVTVGDAPKTVQSAEGEEQLYDTRICLEKDSMDVWVNGSKAVTTGEFIDNGTKTHFEVGQNIGCFIQSESSGKRNVGLVHKLFVNGVFIPSMDSSGS</sequence>
<protein>
    <submittedName>
        <fullName evidence="2">Fas apoptotic inhibitory molecule 1</fullName>
    </submittedName>
</protein>
<evidence type="ECO:0000313" key="2">
    <source>
        <dbReference type="WBParaSite" id="jg1199"/>
    </source>
</evidence>
<dbReference type="WBParaSite" id="jg1199">
    <property type="protein sequence ID" value="jg1199"/>
    <property type="gene ID" value="jg1199"/>
</dbReference>
<organism evidence="1 2">
    <name type="scientific">Ditylenchus dipsaci</name>
    <dbReference type="NCBI Taxonomy" id="166011"/>
    <lineage>
        <taxon>Eukaryota</taxon>
        <taxon>Metazoa</taxon>
        <taxon>Ecdysozoa</taxon>
        <taxon>Nematoda</taxon>
        <taxon>Chromadorea</taxon>
        <taxon>Rhabditida</taxon>
        <taxon>Tylenchina</taxon>
        <taxon>Tylenchomorpha</taxon>
        <taxon>Sphaerularioidea</taxon>
        <taxon>Anguinidae</taxon>
        <taxon>Anguininae</taxon>
        <taxon>Ditylenchus</taxon>
    </lineage>
</organism>
<proteinExistence type="predicted"/>
<keyword evidence="1" id="KW-1185">Reference proteome</keyword>
<dbReference type="InterPro" id="IPR010695">
    <property type="entry name" value="FAIM1"/>
</dbReference>
<accession>A0A915CTJ7</accession>
<dbReference type="PANTHER" id="PTHR13088">
    <property type="entry name" value="FAS APOPTOTIC INHIBITORY MOLECULE FAIM"/>
    <property type="match status" value="1"/>
</dbReference>
<dbReference type="GO" id="GO:1902042">
    <property type="term" value="P:negative regulation of extrinsic apoptotic signaling pathway via death domain receptors"/>
    <property type="evidence" value="ECO:0007669"/>
    <property type="project" value="TreeGrafter"/>
</dbReference>
<dbReference type="PANTHER" id="PTHR13088:SF3">
    <property type="entry name" value="FAS APOPTOTIC INHIBITORY MOLECULE 1"/>
    <property type="match status" value="1"/>
</dbReference>
<name>A0A915CTJ7_9BILA</name>